<keyword evidence="1" id="KW-1133">Transmembrane helix</keyword>
<dbReference type="Proteomes" id="UP001058974">
    <property type="component" value="Chromosome 7"/>
</dbReference>
<protein>
    <submittedName>
        <fullName evidence="2">Uncharacterized protein</fullName>
    </submittedName>
</protein>
<evidence type="ECO:0000313" key="3">
    <source>
        <dbReference type="Proteomes" id="UP001058974"/>
    </source>
</evidence>
<comment type="caution">
    <text evidence="2">The sequence shown here is derived from an EMBL/GenBank/DDBJ whole genome shotgun (WGS) entry which is preliminary data.</text>
</comment>
<name>A0A9D4VR33_PEA</name>
<keyword evidence="3" id="KW-1185">Reference proteome</keyword>
<reference evidence="2 3" key="1">
    <citation type="journal article" date="2022" name="Nat. Genet.">
        <title>Improved pea reference genome and pan-genome highlight genomic features and evolutionary characteristics.</title>
        <authorList>
            <person name="Yang T."/>
            <person name="Liu R."/>
            <person name="Luo Y."/>
            <person name="Hu S."/>
            <person name="Wang D."/>
            <person name="Wang C."/>
            <person name="Pandey M.K."/>
            <person name="Ge S."/>
            <person name="Xu Q."/>
            <person name="Li N."/>
            <person name="Li G."/>
            <person name="Huang Y."/>
            <person name="Saxena R.K."/>
            <person name="Ji Y."/>
            <person name="Li M."/>
            <person name="Yan X."/>
            <person name="He Y."/>
            <person name="Liu Y."/>
            <person name="Wang X."/>
            <person name="Xiang C."/>
            <person name="Varshney R.K."/>
            <person name="Ding H."/>
            <person name="Gao S."/>
            <person name="Zong X."/>
        </authorList>
    </citation>
    <scope>NUCLEOTIDE SEQUENCE [LARGE SCALE GENOMIC DNA]</scope>
    <source>
        <strain evidence="2 3">cv. Zhongwan 6</strain>
    </source>
</reference>
<feature type="transmembrane region" description="Helical" evidence="1">
    <location>
        <begin position="39"/>
        <end position="58"/>
    </location>
</feature>
<dbReference type="AlphaFoldDB" id="A0A9D4VR33"/>
<evidence type="ECO:0000256" key="1">
    <source>
        <dbReference type="SAM" id="Phobius"/>
    </source>
</evidence>
<dbReference type="EMBL" id="JAMSHJ010000007">
    <property type="protein sequence ID" value="KAI5387917.1"/>
    <property type="molecule type" value="Genomic_DNA"/>
</dbReference>
<gene>
    <name evidence="2" type="ORF">KIW84_073857</name>
</gene>
<proteinExistence type="predicted"/>
<sequence>MDPRVQSRPALAAVIREPLYVNDLTYILEPSMEDGRRNVWYNNALIPYSIASTIYAFMGPIPRCIEKPQILKYLFSYFFGYKPLLFMDASFDFNFLKNKVFHFYPPTKGVSYIQWLDKVQEKKKYLWRDLGIFYLIQLSRVGLKYNSHMLIASMCF</sequence>
<organism evidence="2 3">
    <name type="scientific">Pisum sativum</name>
    <name type="common">Garden pea</name>
    <name type="synonym">Lathyrus oleraceus</name>
    <dbReference type="NCBI Taxonomy" id="3888"/>
    <lineage>
        <taxon>Eukaryota</taxon>
        <taxon>Viridiplantae</taxon>
        <taxon>Streptophyta</taxon>
        <taxon>Embryophyta</taxon>
        <taxon>Tracheophyta</taxon>
        <taxon>Spermatophyta</taxon>
        <taxon>Magnoliopsida</taxon>
        <taxon>eudicotyledons</taxon>
        <taxon>Gunneridae</taxon>
        <taxon>Pentapetalae</taxon>
        <taxon>rosids</taxon>
        <taxon>fabids</taxon>
        <taxon>Fabales</taxon>
        <taxon>Fabaceae</taxon>
        <taxon>Papilionoideae</taxon>
        <taxon>50 kb inversion clade</taxon>
        <taxon>NPAAA clade</taxon>
        <taxon>Hologalegina</taxon>
        <taxon>IRL clade</taxon>
        <taxon>Fabeae</taxon>
        <taxon>Lathyrus</taxon>
    </lineage>
</organism>
<dbReference type="Gramene" id="Psat07G0385700-T1">
    <property type="protein sequence ID" value="KAI5387917.1"/>
    <property type="gene ID" value="KIW84_073857"/>
</dbReference>
<accession>A0A9D4VR33</accession>
<evidence type="ECO:0000313" key="2">
    <source>
        <dbReference type="EMBL" id="KAI5387917.1"/>
    </source>
</evidence>
<keyword evidence="1" id="KW-0812">Transmembrane</keyword>
<keyword evidence="1" id="KW-0472">Membrane</keyword>